<evidence type="ECO:0000313" key="2">
    <source>
        <dbReference type="Proteomes" id="UP001054837"/>
    </source>
</evidence>
<protein>
    <recommendedName>
        <fullName evidence="3">Ribosomal protein S14</fullName>
    </recommendedName>
</protein>
<dbReference type="AlphaFoldDB" id="A0AAV4QE05"/>
<comment type="caution">
    <text evidence="1">The sequence shown here is derived from an EMBL/GenBank/DDBJ whole genome shotgun (WGS) entry which is preliminary data.</text>
</comment>
<name>A0AAV4QE05_9ARAC</name>
<dbReference type="EMBL" id="BPLQ01004281">
    <property type="protein sequence ID" value="GIY06989.1"/>
    <property type="molecule type" value="Genomic_DNA"/>
</dbReference>
<dbReference type="Proteomes" id="UP001054837">
    <property type="component" value="Unassembled WGS sequence"/>
</dbReference>
<evidence type="ECO:0008006" key="3">
    <source>
        <dbReference type="Google" id="ProtNLM"/>
    </source>
</evidence>
<proteinExistence type="predicted"/>
<evidence type="ECO:0000313" key="1">
    <source>
        <dbReference type="EMBL" id="GIY06989.1"/>
    </source>
</evidence>
<organism evidence="1 2">
    <name type="scientific">Caerostris darwini</name>
    <dbReference type="NCBI Taxonomy" id="1538125"/>
    <lineage>
        <taxon>Eukaryota</taxon>
        <taxon>Metazoa</taxon>
        <taxon>Ecdysozoa</taxon>
        <taxon>Arthropoda</taxon>
        <taxon>Chelicerata</taxon>
        <taxon>Arachnida</taxon>
        <taxon>Araneae</taxon>
        <taxon>Araneomorphae</taxon>
        <taxon>Entelegynae</taxon>
        <taxon>Araneoidea</taxon>
        <taxon>Araneidae</taxon>
        <taxon>Caerostris</taxon>
    </lineage>
</organism>
<keyword evidence="2" id="KW-1185">Reference proteome</keyword>
<sequence>MKSQPSNYFHPARNASLVEVLPLSGHMLCIDRGAMERRKIWGFSRKDFWKKRRRKTGIALLGSVKRGKIFGKVSRKALMGGCTSWCQGS</sequence>
<gene>
    <name evidence="1" type="ORF">CDAR_14191</name>
</gene>
<reference evidence="1 2" key="1">
    <citation type="submission" date="2021-06" db="EMBL/GenBank/DDBJ databases">
        <title>Caerostris darwini draft genome.</title>
        <authorList>
            <person name="Kono N."/>
            <person name="Arakawa K."/>
        </authorList>
    </citation>
    <scope>NUCLEOTIDE SEQUENCE [LARGE SCALE GENOMIC DNA]</scope>
</reference>
<accession>A0AAV4QE05</accession>